<dbReference type="RefSeq" id="WP_376948698.1">
    <property type="nucleotide sequence ID" value="NZ_CP171449.1"/>
</dbReference>
<reference evidence="3 4" key="1">
    <citation type="submission" date="2024-09" db="EMBL/GenBank/DDBJ databases">
        <authorList>
            <person name="Sun Q."/>
            <person name="Mori K."/>
        </authorList>
    </citation>
    <scope>NUCLEOTIDE SEQUENCE [LARGE SCALE GENOMIC DNA]</scope>
    <source>
        <strain evidence="3 4">NCAIM B.01794</strain>
    </source>
</reference>
<proteinExistence type="predicted"/>
<name>A0ABV6STT3_AZOPA</name>
<sequence>MKPIFKWTALALAACLPLSAHAHRVWMLPSATVLSGEDPWITVDAAVSNNLFYFDHFPLQLEGIGKPQLPPPAPAPQGGPDGKLAAQAGQPGGPDAPGGQPPMRRPPNKLLVLAPDGSEVKPENGNRGRYRSTFDVHLTQKGTYKLAVANSGLMASWKENGQPRRWMGKAEDLDKDVPAKAEDLKVVQISNRMEVFVTSGNPTDTVLKPTNQGLELVPVTHPNDLVSGEAAEFGFLLDGKPAKDLEITLIPGGSRYRDETGEIKAKTDAQGKVSITWPSAGMYWLEAELSSTEGVAKPVTERRAVYSATLEVLTP</sequence>
<dbReference type="Proteomes" id="UP001589891">
    <property type="component" value="Unassembled WGS sequence"/>
</dbReference>
<feature type="region of interest" description="Disordered" evidence="1">
    <location>
        <begin position="64"/>
        <end position="110"/>
    </location>
</feature>
<evidence type="ECO:0000313" key="4">
    <source>
        <dbReference type="Proteomes" id="UP001589891"/>
    </source>
</evidence>
<feature type="compositionally biased region" description="Pro residues" evidence="1">
    <location>
        <begin position="68"/>
        <end position="77"/>
    </location>
</feature>
<evidence type="ECO:0000313" key="3">
    <source>
        <dbReference type="EMBL" id="MFC0711730.1"/>
    </source>
</evidence>
<protein>
    <submittedName>
        <fullName evidence="3">DUF4198 domain-containing protein</fullName>
    </submittedName>
</protein>
<dbReference type="EMBL" id="JBHLSS010000127">
    <property type="protein sequence ID" value="MFC0711730.1"/>
    <property type="molecule type" value="Genomic_DNA"/>
</dbReference>
<feature type="chain" id="PRO_5046398098" evidence="2">
    <location>
        <begin position="23"/>
        <end position="315"/>
    </location>
</feature>
<keyword evidence="4" id="KW-1185">Reference proteome</keyword>
<comment type="caution">
    <text evidence="3">The sequence shown here is derived from an EMBL/GenBank/DDBJ whole genome shotgun (WGS) entry which is preliminary data.</text>
</comment>
<feature type="signal peptide" evidence="2">
    <location>
        <begin position="1"/>
        <end position="22"/>
    </location>
</feature>
<keyword evidence="2" id="KW-0732">Signal</keyword>
<evidence type="ECO:0000256" key="2">
    <source>
        <dbReference type="SAM" id="SignalP"/>
    </source>
</evidence>
<organism evidence="3 4">
    <name type="scientific">Azorhizophilus paspali</name>
    <name type="common">Azotobacter paspali</name>
    <dbReference type="NCBI Taxonomy" id="69963"/>
    <lineage>
        <taxon>Bacteria</taxon>
        <taxon>Pseudomonadati</taxon>
        <taxon>Pseudomonadota</taxon>
        <taxon>Gammaproteobacteria</taxon>
        <taxon>Pseudomonadales</taxon>
        <taxon>Pseudomonadaceae</taxon>
        <taxon>Azorhizophilus</taxon>
    </lineage>
</organism>
<evidence type="ECO:0000256" key="1">
    <source>
        <dbReference type="SAM" id="MobiDB-lite"/>
    </source>
</evidence>
<accession>A0ABV6STT3</accession>
<gene>
    <name evidence="3" type="ORF">ACFFGX_19995</name>
</gene>
<dbReference type="Pfam" id="PF10670">
    <property type="entry name" value="DUF4198"/>
    <property type="match status" value="1"/>
</dbReference>
<dbReference type="InterPro" id="IPR019613">
    <property type="entry name" value="DUF4198"/>
</dbReference>